<evidence type="ECO:0000259" key="1">
    <source>
        <dbReference type="PROSITE" id="PS51462"/>
    </source>
</evidence>
<sequence length="149" mass="16282">MSLVPATLVGMCEPVPVRPVVHVVVVDAAQRVLLFRTTGHNEVSWVVPFGDVQPGEEPTAAARRAIETATGQSVSHLSGPIASPRRNLDELPIDLYFLCRAEAFRVQRGDHTLVVRHAEWWSMRQLPPLAEPLPLGALAALASHSAWRS</sequence>
<reference evidence="2 3" key="1">
    <citation type="submission" date="2016-10" db="EMBL/GenBank/DDBJ databases">
        <authorList>
            <person name="de Groot N.N."/>
        </authorList>
    </citation>
    <scope>NUCLEOTIDE SEQUENCE [LARGE SCALE GENOMIC DNA]</scope>
    <source>
        <strain evidence="2 3">DSM 21741</strain>
    </source>
</reference>
<evidence type="ECO:0000313" key="2">
    <source>
        <dbReference type="EMBL" id="SDS97977.1"/>
    </source>
</evidence>
<feature type="domain" description="Nudix hydrolase" evidence="1">
    <location>
        <begin position="16"/>
        <end position="143"/>
    </location>
</feature>
<proteinExistence type="predicted"/>
<dbReference type="InterPro" id="IPR015797">
    <property type="entry name" value="NUDIX_hydrolase-like_dom_sf"/>
</dbReference>
<dbReference type="PROSITE" id="PS51462">
    <property type="entry name" value="NUDIX"/>
    <property type="match status" value="1"/>
</dbReference>
<gene>
    <name evidence="2" type="ORF">SAMN04488543_2766</name>
</gene>
<organism evidence="2 3">
    <name type="scientific">Friedmanniella luteola</name>
    <dbReference type="NCBI Taxonomy" id="546871"/>
    <lineage>
        <taxon>Bacteria</taxon>
        <taxon>Bacillati</taxon>
        <taxon>Actinomycetota</taxon>
        <taxon>Actinomycetes</taxon>
        <taxon>Propionibacteriales</taxon>
        <taxon>Nocardioidaceae</taxon>
        <taxon>Friedmanniella</taxon>
    </lineage>
</organism>
<dbReference type="Pfam" id="PF00293">
    <property type="entry name" value="NUDIX"/>
    <property type="match status" value="1"/>
</dbReference>
<dbReference type="AlphaFoldDB" id="A0A1H1WL42"/>
<protein>
    <submittedName>
        <fullName evidence="2">ADP-ribose pyrophosphatase YjhB, NUDIX family</fullName>
    </submittedName>
</protein>
<accession>A0A1H1WL42</accession>
<dbReference type="InterPro" id="IPR000086">
    <property type="entry name" value="NUDIX_hydrolase_dom"/>
</dbReference>
<keyword evidence="3" id="KW-1185">Reference proteome</keyword>
<dbReference type="Proteomes" id="UP000199092">
    <property type="component" value="Chromosome I"/>
</dbReference>
<dbReference type="SUPFAM" id="SSF55811">
    <property type="entry name" value="Nudix"/>
    <property type="match status" value="1"/>
</dbReference>
<dbReference type="EMBL" id="LT629749">
    <property type="protein sequence ID" value="SDS97977.1"/>
    <property type="molecule type" value="Genomic_DNA"/>
</dbReference>
<dbReference type="STRING" id="546871.SAMN04488543_2766"/>
<evidence type="ECO:0000313" key="3">
    <source>
        <dbReference type="Proteomes" id="UP000199092"/>
    </source>
</evidence>
<name>A0A1H1WL42_9ACTN</name>
<dbReference type="Gene3D" id="3.90.79.10">
    <property type="entry name" value="Nucleoside Triphosphate Pyrophosphohydrolase"/>
    <property type="match status" value="1"/>
</dbReference>